<dbReference type="eggNOG" id="KOG0014">
    <property type="taxonomic scope" value="Eukaryota"/>
</dbReference>
<accession>A0A087H902</accession>
<name>A0A087H902_ARAAL</name>
<evidence type="ECO:0000313" key="2">
    <source>
        <dbReference type="EMBL" id="KFK38604.1"/>
    </source>
</evidence>
<protein>
    <submittedName>
        <fullName evidence="2">Uncharacterized protein</fullName>
    </submittedName>
</protein>
<feature type="compositionally biased region" description="Acidic residues" evidence="1">
    <location>
        <begin position="93"/>
        <end position="112"/>
    </location>
</feature>
<keyword evidence="3" id="KW-1185">Reference proteome</keyword>
<dbReference type="OMA" id="KAACDEM"/>
<reference evidence="3" key="1">
    <citation type="journal article" date="2015" name="Nat. Plants">
        <title>Genome expansion of Arabis alpina linked with retrotransposition and reduced symmetric DNA methylation.</title>
        <authorList>
            <person name="Willing E.M."/>
            <person name="Rawat V."/>
            <person name="Mandakova T."/>
            <person name="Maumus F."/>
            <person name="James G.V."/>
            <person name="Nordstroem K.J."/>
            <person name="Becker C."/>
            <person name="Warthmann N."/>
            <person name="Chica C."/>
            <person name="Szarzynska B."/>
            <person name="Zytnicki M."/>
            <person name="Albani M.C."/>
            <person name="Kiefer C."/>
            <person name="Bergonzi S."/>
            <person name="Castaings L."/>
            <person name="Mateos J.L."/>
            <person name="Berns M.C."/>
            <person name="Bujdoso N."/>
            <person name="Piofczyk T."/>
            <person name="de Lorenzo L."/>
            <person name="Barrero-Sicilia C."/>
            <person name="Mateos I."/>
            <person name="Piednoel M."/>
            <person name="Hagmann J."/>
            <person name="Chen-Min-Tao R."/>
            <person name="Iglesias-Fernandez R."/>
            <person name="Schuster S.C."/>
            <person name="Alonso-Blanco C."/>
            <person name="Roudier F."/>
            <person name="Carbonero P."/>
            <person name="Paz-Ares J."/>
            <person name="Davis S.J."/>
            <person name="Pecinka A."/>
            <person name="Quesneville H."/>
            <person name="Colot V."/>
            <person name="Lysak M.A."/>
            <person name="Weigel D."/>
            <person name="Coupland G."/>
            <person name="Schneeberger K."/>
        </authorList>
    </citation>
    <scope>NUCLEOTIDE SEQUENCE [LARGE SCALE GENOMIC DNA]</scope>
    <source>
        <strain evidence="3">cv. Pajares</strain>
    </source>
</reference>
<dbReference type="OrthoDB" id="1101978at2759"/>
<feature type="compositionally biased region" description="Basic and acidic residues" evidence="1">
    <location>
        <begin position="168"/>
        <end position="178"/>
    </location>
</feature>
<sequence>MGDTKPKNTEMEKVEKMNEEEDSRSVRFRELRDDLFNEVAKLVSEDPSTRIAIFVNPPPFESDRSIHSFAHPSVETVVRPFLDNNCPVLPIPEDADNDADDGEEEEEEEEEDPSSKRSLKRFWWEDEKQYDSMNAEELEAYYDKLMRIRNHMLLQLEARQRAQSSGNQHKDDKDGSKP</sequence>
<dbReference type="AlphaFoldDB" id="A0A087H902"/>
<dbReference type="EMBL" id="CM002871">
    <property type="protein sequence ID" value="KFK38604.1"/>
    <property type="molecule type" value="Genomic_DNA"/>
</dbReference>
<evidence type="ECO:0000256" key="1">
    <source>
        <dbReference type="SAM" id="MobiDB-lite"/>
    </source>
</evidence>
<proteinExistence type="predicted"/>
<feature type="region of interest" description="Disordered" evidence="1">
    <location>
        <begin position="84"/>
        <end position="118"/>
    </location>
</feature>
<evidence type="ECO:0000313" key="3">
    <source>
        <dbReference type="Proteomes" id="UP000029120"/>
    </source>
</evidence>
<organism evidence="2 3">
    <name type="scientific">Arabis alpina</name>
    <name type="common">Alpine rock-cress</name>
    <dbReference type="NCBI Taxonomy" id="50452"/>
    <lineage>
        <taxon>Eukaryota</taxon>
        <taxon>Viridiplantae</taxon>
        <taxon>Streptophyta</taxon>
        <taxon>Embryophyta</taxon>
        <taxon>Tracheophyta</taxon>
        <taxon>Spermatophyta</taxon>
        <taxon>Magnoliopsida</taxon>
        <taxon>eudicotyledons</taxon>
        <taxon>Gunneridae</taxon>
        <taxon>Pentapetalae</taxon>
        <taxon>rosids</taxon>
        <taxon>malvids</taxon>
        <taxon>Brassicales</taxon>
        <taxon>Brassicaceae</taxon>
        <taxon>Arabideae</taxon>
        <taxon>Arabis</taxon>
    </lineage>
</organism>
<feature type="region of interest" description="Disordered" evidence="1">
    <location>
        <begin position="157"/>
        <end position="178"/>
    </location>
</feature>
<feature type="region of interest" description="Disordered" evidence="1">
    <location>
        <begin position="1"/>
        <end position="25"/>
    </location>
</feature>
<dbReference type="Gramene" id="KFK38604">
    <property type="protein sequence ID" value="KFK38604"/>
    <property type="gene ID" value="AALP_AA3G135200"/>
</dbReference>
<dbReference type="Proteomes" id="UP000029120">
    <property type="component" value="Chromosome 3"/>
</dbReference>
<gene>
    <name evidence="2" type="ordered locus">AALP_Aa3g135200</name>
</gene>